<organism evidence="1 2">
    <name type="scientific">Asparagus officinalis</name>
    <name type="common">Garden asparagus</name>
    <dbReference type="NCBI Taxonomy" id="4686"/>
    <lineage>
        <taxon>Eukaryota</taxon>
        <taxon>Viridiplantae</taxon>
        <taxon>Streptophyta</taxon>
        <taxon>Embryophyta</taxon>
        <taxon>Tracheophyta</taxon>
        <taxon>Spermatophyta</taxon>
        <taxon>Magnoliopsida</taxon>
        <taxon>Liliopsida</taxon>
        <taxon>Asparagales</taxon>
        <taxon>Asparagaceae</taxon>
        <taxon>Asparagoideae</taxon>
        <taxon>Asparagus</taxon>
    </lineage>
</organism>
<protein>
    <submittedName>
        <fullName evidence="1">Uncharacterized protein</fullName>
    </submittedName>
</protein>
<dbReference type="Proteomes" id="UP000243459">
    <property type="component" value="Chromosome 5"/>
</dbReference>
<dbReference type="AlphaFoldDB" id="A0A5P1ERG7"/>
<evidence type="ECO:0000313" key="2">
    <source>
        <dbReference type="Proteomes" id="UP000243459"/>
    </source>
</evidence>
<accession>A0A5P1ERG7</accession>
<dbReference type="EMBL" id="CM007385">
    <property type="protein sequence ID" value="ONK68253.1"/>
    <property type="molecule type" value="Genomic_DNA"/>
</dbReference>
<sequence>MVPQFRMATGINKASYLREYYDMKVFLMAYMFSLISGQTISIDQKDCARHRARIVALFLSEGNKRDPQDQFLGC</sequence>
<reference evidence="2" key="1">
    <citation type="journal article" date="2017" name="Nat. Commun.">
        <title>The asparagus genome sheds light on the origin and evolution of a young Y chromosome.</title>
        <authorList>
            <person name="Harkess A."/>
            <person name="Zhou J."/>
            <person name="Xu C."/>
            <person name="Bowers J.E."/>
            <person name="Van der Hulst R."/>
            <person name="Ayyampalayam S."/>
            <person name="Mercati F."/>
            <person name="Riccardi P."/>
            <person name="McKain M.R."/>
            <person name="Kakrana A."/>
            <person name="Tang H."/>
            <person name="Ray J."/>
            <person name="Groenendijk J."/>
            <person name="Arikit S."/>
            <person name="Mathioni S.M."/>
            <person name="Nakano M."/>
            <person name="Shan H."/>
            <person name="Telgmann-Rauber A."/>
            <person name="Kanno A."/>
            <person name="Yue Z."/>
            <person name="Chen H."/>
            <person name="Li W."/>
            <person name="Chen Y."/>
            <person name="Xu X."/>
            <person name="Zhang Y."/>
            <person name="Luo S."/>
            <person name="Chen H."/>
            <person name="Gao J."/>
            <person name="Mao Z."/>
            <person name="Pires J.C."/>
            <person name="Luo M."/>
            <person name="Kudrna D."/>
            <person name="Wing R.A."/>
            <person name="Meyers B.C."/>
            <person name="Yi K."/>
            <person name="Kong H."/>
            <person name="Lavrijsen P."/>
            <person name="Sunseri F."/>
            <person name="Falavigna A."/>
            <person name="Ye Y."/>
            <person name="Leebens-Mack J.H."/>
            <person name="Chen G."/>
        </authorList>
    </citation>
    <scope>NUCLEOTIDE SEQUENCE [LARGE SCALE GENOMIC DNA]</scope>
    <source>
        <strain evidence="2">cv. DH0086</strain>
    </source>
</reference>
<proteinExistence type="predicted"/>
<keyword evidence="2" id="KW-1185">Reference proteome</keyword>
<name>A0A5P1ERG7_ASPOF</name>
<dbReference type="Gramene" id="ONK68253">
    <property type="protein sequence ID" value="ONK68253"/>
    <property type="gene ID" value="A4U43_C05F9320"/>
</dbReference>
<gene>
    <name evidence="1" type="ORF">A4U43_C05F9320</name>
</gene>
<evidence type="ECO:0000313" key="1">
    <source>
        <dbReference type="EMBL" id="ONK68253.1"/>
    </source>
</evidence>